<dbReference type="OrthoDB" id="9774262at2"/>
<dbReference type="Pfam" id="PF00150">
    <property type="entry name" value="Cellulase"/>
    <property type="match status" value="1"/>
</dbReference>
<protein>
    <submittedName>
        <fullName evidence="4">1,4-beta-xylanase</fullName>
    </submittedName>
</protein>
<dbReference type="Gene3D" id="3.20.20.80">
    <property type="entry name" value="Glycosidases"/>
    <property type="match status" value="1"/>
</dbReference>
<gene>
    <name evidence="4" type="ORF">B8W67_12550</name>
</gene>
<sequence length="376" mass="42664">MHRRTALKLPLALGAGVMLARMPSAHAAPNRWSAEQANRWYRAQGWLVGSNYVPATAINQLEMFQPGTFDARRINTELNWARLCGFNTMRVFLHDQLWAADKRGFTTRLSQFLGIAARNRIKPMLVFFDSCWDPHPKAGQQPAPRRGIHNSGWAQSPGADRIDDKAYRAVLRDYVTSVMTQFKNDDRVLAWDVWNEPDNMAKQYASVERSDKLTQVADLLPQVFSWARSVGVRQPITSGVWDGSWSDPSGLTEIQGVQLTNSDVITFHSYDHPTGFSNRIDELEPTGRPILCTEYMARQEGSTVQGILPVAKRRNVGVYNWGLVAGKSQTYYPWDSWHSPYSSIPKVWFHDLLRPDGKPHQNAEIQTVQRLTGRLS</sequence>
<evidence type="ECO:0000256" key="3">
    <source>
        <dbReference type="RuleBase" id="RU361153"/>
    </source>
</evidence>
<proteinExistence type="inferred from homology"/>
<dbReference type="RefSeq" id="WP_085304288.1">
    <property type="nucleotide sequence ID" value="NZ_AP022594.1"/>
</dbReference>
<dbReference type="InterPro" id="IPR017853">
    <property type="entry name" value="GH"/>
</dbReference>
<evidence type="ECO:0000256" key="1">
    <source>
        <dbReference type="ARBA" id="ARBA00022801"/>
    </source>
</evidence>
<evidence type="ECO:0000313" key="5">
    <source>
        <dbReference type="Proteomes" id="UP000193577"/>
    </source>
</evidence>
<keyword evidence="1 3" id="KW-0378">Hydrolase</keyword>
<dbReference type="GO" id="GO:0004553">
    <property type="term" value="F:hydrolase activity, hydrolyzing O-glycosyl compounds"/>
    <property type="evidence" value="ECO:0007669"/>
    <property type="project" value="InterPro"/>
</dbReference>
<organism evidence="4 5">
    <name type="scientific">Mycolicibacillus koreensis</name>
    <dbReference type="NCBI Taxonomy" id="1069220"/>
    <lineage>
        <taxon>Bacteria</taxon>
        <taxon>Bacillati</taxon>
        <taxon>Actinomycetota</taxon>
        <taxon>Actinomycetes</taxon>
        <taxon>Mycobacteriales</taxon>
        <taxon>Mycobacteriaceae</taxon>
        <taxon>Mycolicibacillus</taxon>
    </lineage>
</organism>
<reference evidence="4 5" key="1">
    <citation type="submission" date="2017-04" db="EMBL/GenBank/DDBJ databases">
        <title>The new phylogeny of genus Mycobacterium.</title>
        <authorList>
            <person name="Tortoli E."/>
            <person name="Trovato A."/>
            <person name="Cirillo D.M."/>
        </authorList>
    </citation>
    <scope>NUCLEOTIDE SEQUENCE [LARGE SCALE GENOMIC DNA]</scope>
    <source>
        <strain evidence="4 5">KCTC 19819</strain>
    </source>
</reference>
<dbReference type="SUPFAM" id="SSF51445">
    <property type="entry name" value="(Trans)glycosidases"/>
    <property type="match status" value="1"/>
</dbReference>
<comment type="similarity">
    <text evidence="3">Belongs to the glycosyl hydrolase 5 (cellulase A) family.</text>
</comment>
<keyword evidence="2 3" id="KW-0326">Glycosidase</keyword>
<dbReference type="InterPro" id="IPR001547">
    <property type="entry name" value="Glyco_hydro_5"/>
</dbReference>
<comment type="caution">
    <text evidence="4">The sequence shown here is derived from an EMBL/GenBank/DDBJ whole genome shotgun (WGS) entry which is preliminary data.</text>
</comment>
<dbReference type="EMBL" id="NCXO01000027">
    <property type="protein sequence ID" value="OSC33091.1"/>
    <property type="molecule type" value="Genomic_DNA"/>
</dbReference>
<dbReference type="AlphaFoldDB" id="A0A7I7SF86"/>
<dbReference type="Proteomes" id="UP000193577">
    <property type="component" value="Unassembled WGS sequence"/>
</dbReference>
<name>A0A7I7SF86_9MYCO</name>
<keyword evidence="5" id="KW-1185">Reference proteome</keyword>
<accession>A0A7I7SF86</accession>
<dbReference type="GO" id="GO:0000272">
    <property type="term" value="P:polysaccharide catabolic process"/>
    <property type="evidence" value="ECO:0007669"/>
    <property type="project" value="InterPro"/>
</dbReference>
<evidence type="ECO:0000313" key="4">
    <source>
        <dbReference type="EMBL" id="OSC33091.1"/>
    </source>
</evidence>
<evidence type="ECO:0000256" key="2">
    <source>
        <dbReference type="ARBA" id="ARBA00023295"/>
    </source>
</evidence>